<dbReference type="Proteomes" id="UP000295830">
    <property type="component" value="Unassembled WGS sequence"/>
</dbReference>
<comment type="caution">
    <text evidence="2">The sequence shown here is derived from an EMBL/GenBank/DDBJ whole genome shotgun (WGS) entry which is preliminary data.</text>
</comment>
<dbReference type="OrthoDB" id="6118616at2"/>
<proteinExistence type="predicted"/>
<dbReference type="AlphaFoldDB" id="A0A4R7JGR1"/>
<feature type="transmembrane region" description="Helical" evidence="1">
    <location>
        <begin position="14"/>
        <end position="34"/>
    </location>
</feature>
<sequence length="131" mass="14098">MCPDHCLYRYQRGVGLPLAIFLITVMALIVATIAQLQQTTGEMEGLDIQSGRAYYAAESGAQLGMTFQDEGEGCGFSQQTFNGFQQGIEGCEATVTCQELGGADPMFEIESVGECGSGQDRARRTVEVLAR</sequence>
<keyword evidence="3" id="KW-1185">Reference proteome</keyword>
<evidence type="ECO:0000313" key="3">
    <source>
        <dbReference type="Proteomes" id="UP000295830"/>
    </source>
</evidence>
<evidence type="ECO:0000256" key="1">
    <source>
        <dbReference type="SAM" id="Phobius"/>
    </source>
</evidence>
<dbReference type="RefSeq" id="WP_133737163.1">
    <property type="nucleotide sequence ID" value="NZ_SOAX01000008.1"/>
</dbReference>
<gene>
    <name evidence="2" type="ORF">DES49_2943</name>
</gene>
<organism evidence="2 3">
    <name type="scientific">Halospina denitrificans</name>
    <dbReference type="NCBI Taxonomy" id="332522"/>
    <lineage>
        <taxon>Bacteria</taxon>
        <taxon>Pseudomonadati</taxon>
        <taxon>Pseudomonadota</taxon>
        <taxon>Gammaproteobacteria</taxon>
        <taxon>Halospina</taxon>
    </lineage>
</organism>
<accession>A0A4R7JGR1</accession>
<protein>
    <submittedName>
        <fullName evidence="2">MSHA biogenesis protein MshP</fullName>
    </submittedName>
</protein>
<keyword evidence="1" id="KW-0812">Transmembrane</keyword>
<reference evidence="2 3" key="1">
    <citation type="submission" date="2019-03" db="EMBL/GenBank/DDBJ databases">
        <title>Genomic Encyclopedia of Type Strains, Phase IV (KMG-IV): sequencing the most valuable type-strain genomes for metagenomic binning, comparative biology and taxonomic classification.</title>
        <authorList>
            <person name="Goeker M."/>
        </authorList>
    </citation>
    <scope>NUCLEOTIDE SEQUENCE [LARGE SCALE GENOMIC DNA]</scope>
    <source>
        <strain evidence="2 3">DSM 15505</strain>
    </source>
</reference>
<evidence type="ECO:0000313" key="2">
    <source>
        <dbReference type="EMBL" id="TDT36991.1"/>
    </source>
</evidence>
<keyword evidence="1" id="KW-0472">Membrane</keyword>
<dbReference type="EMBL" id="SOAX01000008">
    <property type="protein sequence ID" value="TDT36991.1"/>
    <property type="molecule type" value="Genomic_DNA"/>
</dbReference>
<keyword evidence="1" id="KW-1133">Transmembrane helix</keyword>
<name>A0A4R7JGR1_9GAMM</name>